<accession>A0A3B3INX5</accession>
<evidence type="ECO:0000313" key="7">
    <source>
        <dbReference type="Proteomes" id="UP000001038"/>
    </source>
</evidence>
<dbReference type="GO" id="GO:0005125">
    <property type="term" value="F:cytokine activity"/>
    <property type="evidence" value="ECO:0007669"/>
    <property type="project" value="InterPro"/>
</dbReference>
<feature type="compositionally biased region" description="Basic and acidic residues" evidence="5">
    <location>
        <begin position="39"/>
        <end position="56"/>
    </location>
</feature>
<evidence type="ECO:0000256" key="1">
    <source>
        <dbReference type="ARBA" id="ARBA00004613"/>
    </source>
</evidence>
<evidence type="ECO:0000256" key="5">
    <source>
        <dbReference type="SAM" id="MobiDB-lite"/>
    </source>
</evidence>
<sequence>MLTSTTTFGTQTGPRARTKSPPAAGHIKERRVRKPVQSDFRERRRAEQQARGEKKAPQHQNRFRTSAMEQLQLLQVLLLCLLGLQRGAATPLSTQCVEESFCTFNLQDVHGQLVNLPSHVNERSIPTWSYVENIDLNRVPQVIHEASCHSSHACPGLDSGYSLETVPVSLRMPVLKKNPACFSTTGYSVDYELITVACLCVISRHN</sequence>
<dbReference type="AlphaFoldDB" id="A0A3B3INX5"/>
<evidence type="ECO:0000256" key="4">
    <source>
        <dbReference type="ARBA" id="ARBA00022729"/>
    </source>
</evidence>
<proteinExistence type="inferred from homology"/>
<evidence type="ECO:0000256" key="3">
    <source>
        <dbReference type="ARBA" id="ARBA00022525"/>
    </source>
</evidence>
<feature type="compositionally biased region" description="Low complexity" evidence="5">
    <location>
        <begin position="1"/>
        <end position="12"/>
    </location>
</feature>
<protein>
    <submittedName>
        <fullName evidence="6">Interleukin-17N</fullName>
    </submittedName>
</protein>
<dbReference type="Ensembl" id="ENSORLT00000029185.1">
    <property type="protein sequence ID" value="ENSORLP00000045730.1"/>
    <property type="gene ID" value="ENSORLG00000029840.1"/>
</dbReference>
<gene>
    <name evidence="6" type="primary">il-17n</name>
</gene>
<keyword evidence="4" id="KW-0732">Signal</keyword>
<dbReference type="GO" id="GO:0005576">
    <property type="term" value="C:extracellular region"/>
    <property type="evidence" value="ECO:0007669"/>
    <property type="project" value="UniProtKB-SubCell"/>
</dbReference>
<dbReference type="Pfam" id="PF06083">
    <property type="entry name" value="IL17"/>
    <property type="match status" value="1"/>
</dbReference>
<comment type="subcellular location">
    <subcellularLocation>
        <location evidence="1">Secreted</location>
    </subcellularLocation>
</comment>
<dbReference type="Gene3D" id="2.10.90.10">
    <property type="entry name" value="Cystine-knot cytokines"/>
    <property type="match status" value="1"/>
</dbReference>
<dbReference type="InParanoid" id="A0A3B3INX5"/>
<comment type="similarity">
    <text evidence="2">Belongs to the IL-17 family.</text>
</comment>
<reference evidence="6" key="2">
    <citation type="submission" date="2025-08" db="UniProtKB">
        <authorList>
            <consortium name="Ensembl"/>
        </authorList>
    </citation>
    <scope>IDENTIFICATION</scope>
    <source>
        <strain evidence="6">Hd-rR</strain>
    </source>
</reference>
<name>A0A3B3INX5_ORYLA</name>
<dbReference type="Proteomes" id="UP000001038">
    <property type="component" value="Chromosome 9"/>
</dbReference>
<reference evidence="6" key="3">
    <citation type="submission" date="2025-09" db="UniProtKB">
        <authorList>
            <consortium name="Ensembl"/>
        </authorList>
    </citation>
    <scope>IDENTIFICATION</scope>
    <source>
        <strain evidence="6">Hd-rR</strain>
    </source>
</reference>
<dbReference type="GeneTree" id="ENSGT00740000116886"/>
<keyword evidence="7" id="KW-1185">Reference proteome</keyword>
<dbReference type="SUPFAM" id="SSF57501">
    <property type="entry name" value="Cystine-knot cytokines"/>
    <property type="match status" value="1"/>
</dbReference>
<dbReference type="InterPro" id="IPR010345">
    <property type="entry name" value="IL-17_fam"/>
</dbReference>
<reference evidence="6 7" key="1">
    <citation type="journal article" date="2007" name="Nature">
        <title>The medaka draft genome and insights into vertebrate genome evolution.</title>
        <authorList>
            <person name="Kasahara M."/>
            <person name="Naruse K."/>
            <person name="Sasaki S."/>
            <person name="Nakatani Y."/>
            <person name="Qu W."/>
            <person name="Ahsan B."/>
            <person name="Yamada T."/>
            <person name="Nagayasu Y."/>
            <person name="Doi K."/>
            <person name="Kasai Y."/>
            <person name="Jindo T."/>
            <person name="Kobayashi D."/>
            <person name="Shimada A."/>
            <person name="Toyoda A."/>
            <person name="Kuroki Y."/>
            <person name="Fujiyama A."/>
            <person name="Sasaki T."/>
            <person name="Shimizu A."/>
            <person name="Asakawa S."/>
            <person name="Shimizu N."/>
            <person name="Hashimoto S."/>
            <person name="Yang J."/>
            <person name="Lee Y."/>
            <person name="Matsushima K."/>
            <person name="Sugano S."/>
            <person name="Sakaizumi M."/>
            <person name="Narita T."/>
            <person name="Ohishi K."/>
            <person name="Haga S."/>
            <person name="Ohta F."/>
            <person name="Nomoto H."/>
            <person name="Nogata K."/>
            <person name="Morishita T."/>
            <person name="Endo T."/>
            <person name="Shin-I T."/>
            <person name="Takeda H."/>
            <person name="Morishita S."/>
            <person name="Kohara Y."/>
        </authorList>
    </citation>
    <scope>NUCLEOTIDE SEQUENCE [LARGE SCALE GENOMIC DNA]</scope>
    <source>
        <strain evidence="6 7">Hd-rR</strain>
    </source>
</reference>
<organism evidence="6 7">
    <name type="scientific">Oryzias latipes</name>
    <name type="common">Japanese rice fish</name>
    <name type="synonym">Japanese killifish</name>
    <dbReference type="NCBI Taxonomy" id="8090"/>
    <lineage>
        <taxon>Eukaryota</taxon>
        <taxon>Metazoa</taxon>
        <taxon>Chordata</taxon>
        <taxon>Craniata</taxon>
        <taxon>Vertebrata</taxon>
        <taxon>Euteleostomi</taxon>
        <taxon>Actinopterygii</taxon>
        <taxon>Neopterygii</taxon>
        <taxon>Teleostei</taxon>
        <taxon>Neoteleostei</taxon>
        <taxon>Acanthomorphata</taxon>
        <taxon>Ovalentaria</taxon>
        <taxon>Atherinomorphae</taxon>
        <taxon>Beloniformes</taxon>
        <taxon>Adrianichthyidae</taxon>
        <taxon>Oryziinae</taxon>
        <taxon>Oryzias</taxon>
    </lineage>
</organism>
<dbReference type="InterPro" id="IPR029034">
    <property type="entry name" value="Cystine-knot_cytokine"/>
</dbReference>
<evidence type="ECO:0000313" key="6">
    <source>
        <dbReference type="Ensembl" id="ENSORLP00000045730.1"/>
    </source>
</evidence>
<feature type="region of interest" description="Disordered" evidence="5">
    <location>
        <begin position="1"/>
        <end position="62"/>
    </location>
</feature>
<dbReference type="STRING" id="8090.ENSORLP00000045730"/>
<evidence type="ECO:0000256" key="2">
    <source>
        <dbReference type="ARBA" id="ARBA00007236"/>
    </source>
</evidence>
<keyword evidence="3" id="KW-0964">Secreted</keyword>